<evidence type="ECO:0000256" key="1">
    <source>
        <dbReference type="SAM" id="Phobius"/>
    </source>
</evidence>
<dbReference type="PANTHER" id="PTHR45138:SF9">
    <property type="entry name" value="DIGUANYLATE CYCLASE DGCM-RELATED"/>
    <property type="match status" value="1"/>
</dbReference>
<keyword evidence="1" id="KW-1133">Transmembrane helix</keyword>
<dbReference type="Gene3D" id="3.30.70.270">
    <property type="match status" value="1"/>
</dbReference>
<dbReference type="GO" id="GO:0005886">
    <property type="term" value="C:plasma membrane"/>
    <property type="evidence" value="ECO:0007669"/>
    <property type="project" value="TreeGrafter"/>
</dbReference>
<reference evidence="3 4" key="1">
    <citation type="submission" date="2019-07" db="EMBL/GenBank/DDBJ databases">
        <title>Cryptosporangium phraense sp. nov., isolated from plant litter.</title>
        <authorList>
            <person name="Suriyachadkun C."/>
        </authorList>
    </citation>
    <scope>NUCLEOTIDE SEQUENCE [LARGE SCALE GENOMIC DNA]</scope>
    <source>
        <strain evidence="3 4">A-T 5661</strain>
    </source>
</reference>
<dbReference type="InterPro" id="IPR043128">
    <property type="entry name" value="Rev_trsase/Diguanyl_cyclase"/>
</dbReference>
<accession>A0A545APC3</accession>
<proteinExistence type="predicted"/>
<feature type="transmembrane region" description="Helical" evidence="1">
    <location>
        <begin position="260"/>
        <end position="277"/>
    </location>
</feature>
<feature type="transmembrane region" description="Helical" evidence="1">
    <location>
        <begin position="317"/>
        <end position="338"/>
    </location>
</feature>
<dbReference type="GO" id="GO:0052621">
    <property type="term" value="F:diguanylate cyclase activity"/>
    <property type="evidence" value="ECO:0007669"/>
    <property type="project" value="TreeGrafter"/>
</dbReference>
<dbReference type="InterPro" id="IPR029787">
    <property type="entry name" value="Nucleotide_cyclase"/>
</dbReference>
<dbReference type="PROSITE" id="PS50887">
    <property type="entry name" value="GGDEF"/>
    <property type="match status" value="1"/>
</dbReference>
<dbReference type="OrthoDB" id="9802066at2"/>
<dbReference type="Proteomes" id="UP000317982">
    <property type="component" value="Unassembled WGS sequence"/>
</dbReference>
<feature type="transmembrane region" description="Helical" evidence="1">
    <location>
        <begin position="98"/>
        <end position="118"/>
    </location>
</feature>
<dbReference type="CDD" id="cd01949">
    <property type="entry name" value="GGDEF"/>
    <property type="match status" value="1"/>
</dbReference>
<comment type="caution">
    <text evidence="3">The sequence shown here is derived from an EMBL/GenBank/DDBJ whole genome shotgun (WGS) entry which is preliminary data.</text>
</comment>
<evidence type="ECO:0000313" key="3">
    <source>
        <dbReference type="EMBL" id="TQS43167.1"/>
    </source>
</evidence>
<keyword evidence="1" id="KW-0812">Transmembrane</keyword>
<dbReference type="AlphaFoldDB" id="A0A545APC3"/>
<keyword evidence="4" id="KW-1185">Reference proteome</keyword>
<dbReference type="SUPFAM" id="SSF55073">
    <property type="entry name" value="Nucleotide cyclase"/>
    <property type="match status" value="1"/>
</dbReference>
<dbReference type="InterPro" id="IPR000160">
    <property type="entry name" value="GGDEF_dom"/>
</dbReference>
<feature type="transmembrane region" description="Helical" evidence="1">
    <location>
        <begin position="289"/>
        <end position="311"/>
    </location>
</feature>
<dbReference type="RefSeq" id="WP_142706252.1">
    <property type="nucleotide sequence ID" value="NZ_VIRS01000014.1"/>
</dbReference>
<dbReference type="GO" id="GO:1902201">
    <property type="term" value="P:negative regulation of bacterial-type flagellum-dependent cell motility"/>
    <property type="evidence" value="ECO:0007669"/>
    <property type="project" value="TreeGrafter"/>
</dbReference>
<dbReference type="FunFam" id="3.30.70.270:FF:000001">
    <property type="entry name" value="Diguanylate cyclase domain protein"/>
    <property type="match status" value="1"/>
</dbReference>
<feature type="domain" description="GGDEF" evidence="2">
    <location>
        <begin position="391"/>
        <end position="524"/>
    </location>
</feature>
<organism evidence="3 4">
    <name type="scientific">Cryptosporangium phraense</name>
    <dbReference type="NCBI Taxonomy" id="2593070"/>
    <lineage>
        <taxon>Bacteria</taxon>
        <taxon>Bacillati</taxon>
        <taxon>Actinomycetota</taxon>
        <taxon>Actinomycetes</taxon>
        <taxon>Cryptosporangiales</taxon>
        <taxon>Cryptosporangiaceae</taxon>
        <taxon>Cryptosporangium</taxon>
    </lineage>
</organism>
<keyword evidence="1" id="KW-0472">Membrane</keyword>
<feature type="transmembrane region" description="Helical" evidence="1">
    <location>
        <begin position="198"/>
        <end position="216"/>
    </location>
</feature>
<dbReference type="Pfam" id="PF00990">
    <property type="entry name" value="GGDEF"/>
    <property type="match status" value="1"/>
</dbReference>
<dbReference type="InParanoid" id="A0A545APC3"/>
<sequence>MERFAAELAGASTDPDESSRSIAVCRLVRSDAVVRFAAIGGLYWVAAFALLNWLAGDTGSATRLAVNVLFLVPIGLATGTAVIAAFRRRARTRTGRTWALLAISYLCWLAGEVFWLAYVEIEGPDVAYPSAADGLFLAQYLIVIPAFVIGFGQGHRSRRGRVALDVSLVLLGLGALGWRVLVAPVIEDVDGLARVVTALYPLSDLVVLGCLLTLGLSGHRRLPVSVRLAGWSYLVYALTDCLYLYGRVHGTYGDGSWLDSGYQLAAVLLALGGLVALRHDEPDAVRLAIGRDLTAVPLMAAGLSVLGLGTLEHAFSGSYLSLTVGAVVLGGLMVRQYLVTRDRTDLARQLGRALREQERLAVTDPLTGLYNRRFFDDTMRNEVARARRSGRPLSLVVLDLDHFKRINDERGHHAGDAALVQAAARLKGITRDADVVARFGGEEFVWLLPDTDEAGASILAERLRSALAGRPVEIPDSEPIQVTGSLGVACAIGLVDDEILIRDADRAMYHAKATGRNRVALASTIAPALEQEPPMGSGVAELCREVGARLGLDEAEVRLVEAAGRVAALNSPVLSQTDRTARKPVTADDPGTLMLLEALDGQPLGRQIVTTCLAWIEARAADLPPASRADDRTVSFDAAAADEVAASITLAPAL</sequence>
<gene>
    <name evidence="3" type="ORF">FL583_20170</name>
</gene>
<feature type="transmembrane region" description="Helical" evidence="1">
    <location>
        <begin position="67"/>
        <end position="86"/>
    </location>
</feature>
<evidence type="ECO:0000313" key="4">
    <source>
        <dbReference type="Proteomes" id="UP000317982"/>
    </source>
</evidence>
<name>A0A545APC3_9ACTN</name>
<feature type="transmembrane region" description="Helical" evidence="1">
    <location>
        <begin position="130"/>
        <end position="151"/>
    </location>
</feature>
<dbReference type="PANTHER" id="PTHR45138">
    <property type="entry name" value="REGULATORY COMPONENTS OF SENSORY TRANSDUCTION SYSTEM"/>
    <property type="match status" value="1"/>
</dbReference>
<feature type="transmembrane region" description="Helical" evidence="1">
    <location>
        <begin position="36"/>
        <end position="55"/>
    </location>
</feature>
<protein>
    <submittedName>
        <fullName evidence="3">GGDEF domain-containing protein</fullName>
    </submittedName>
</protein>
<feature type="transmembrane region" description="Helical" evidence="1">
    <location>
        <begin position="228"/>
        <end position="248"/>
    </location>
</feature>
<dbReference type="NCBIfam" id="TIGR00254">
    <property type="entry name" value="GGDEF"/>
    <property type="match status" value="1"/>
</dbReference>
<evidence type="ECO:0000259" key="2">
    <source>
        <dbReference type="PROSITE" id="PS50887"/>
    </source>
</evidence>
<feature type="transmembrane region" description="Helical" evidence="1">
    <location>
        <begin position="163"/>
        <end position="186"/>
    </location>
</feature>
<dbReference type="InterPro" id="IPR050469">
    <property type="entry name" value="Diguanylate_Cyclase"/>
</dbReference>
<dbReference type="SMART" id="SM00267">
    <property type="entry name" value="GGDEF"/>
    <property type="match status" value="1"/>
</dbReference>
<dbReference type="EMBL" id="VIRS01000014">
    <property type="protein sequence ID" value="TQS43167.1"/>
    <property type="molecule type" value="Genomic_DNA"/>
</dbReference>
<dbReference type="GO" id="GO:0043709">
    <property type="term" value="P:cell adhesion involved in single-species biofilm formation"/>
    <property type="evidence" value="ECO:0007669"/>
    <property type="project" value="TreeGrafter"/>
</dbReference>